<keyword evidence="2 7" id="KW-0813">Transport</keyword>
<feature type="domain" description="ABC transmembrane type-1" evidence="8">
    <location>
        <begin position="77"/>
        <end position="267"/>
    </location>
</feature>
<dbReference type="STRING" id="1814289.SAMN05216410_1101"/>
<feature type="transmembrane region" description="Helical" evidence="7">
    <location>
        <begin position="188"/>
        <end position="211"/>
    </location>
</feature>
<dbReference type="Gene3D" id="1.10.3720.10">
    <property type="entry name" value="MetI-like"/>
    <property type="match status" value="1"/>
</dbReference>
<evidence type="ECO:0000256" key="2">
    <source>
        <dbReference type="ARBA" id="ARBA00022448"/>
    </source>
</evidence>
<dbReference type="EMBL" id="FMYH01000001">
    <property type="protein sequence ID" value="SDB94566.1"/>
    <property type="molecule type" value="Genomic_DNA"/>
</dbReference>
<feature type="transmembrane region" description="Helical" evidence="7">
    <location>
        <begin position="73"/>
        <end position="100"/>
    </location>
</feature>
<dbReference type="InterPro" id="IPR035906">
    <property type="entry name" value="MetI-like_sf"/>
</dbReference>
<feature type="transmembrane region" description="Helical" evidence="7">
    <location>
        <begin position="246"/>
        <end position="267"/>
    </location>
</feature>
<keyword evidence="10" id="KW-1185">Reference proteome</keyword>
<dbReference type="Proteomes" id="UP000199039">
    <property type="component" value="Unassembled WGS sequence"/>
</dbReference>
<evidence type="ECO:0000313" key="10">
    <source>
        <dbReference type="Proteomes" id="UP000199039"/>
    </source>
</evidence>
<evidence type="ECO:0000259" key="8">
    <source>
        <dbReference type="PROSITE" id="PS50928"/>
    </source>
</evidence>
<evidence type="ECO:0000256" key="1">
    <source>
        <dbReference type="ARBA" id="ARBA00004651"/>
    </source>
</evidence>
<feature type="transmembrane region" description="Helical" evidence="7">
    <location>
        <begin position="145"/>
        <end position="167"/>
    </location>
</feature>
<keyword evidence="4 7" id="KW-0812">Transmembrane</keyword>
<evidence type="ECO:0000256" key="4">
    <source>
        <dbReference type="ARBA" id="ARBA00022692"/>
    </source>
</evidence>
<protein>
    <submittedName>
        <fullName evidence="9">Carbohydrate ABC transporter membrane protein 2, CUT1 family</fullName>
    </submittedName>
</protein>
<sequence length="281" mass="30893">MKQPRQRRLRSRLSTASIYAVLVAGAALTLAPFLLSAMTSLKSARQLAHEPSLALPDPVTLDSFRSLFSEHSFLTPLAVTAQVTLVVLVVQLTCSILAAYAFARLTFPGRDLLFWVYLATMMIPQVATLVPLYSIMVSAGLRNTFWGIVLPTLLGSPYAVFLLREYFRGIPEDIVSAARIDGCGPVRVLRYVVLPMSRPIIATLAVITIVAQWNNFLWPRVITSGEQWQVLTVATAALQSQFNGNWTLVTAATTIALLPLIVLYLLCQRQIVSSISLTGFK</sequence>
<feature type="transmembrane region" description="Helical" evidence="7">
    <location>
        <begin position="12"/>
        <end position="35"/>
    </location>
</feature>
<dbReference type="RefSeq" id="WP_175559004.1">
    <property type="nucleotide sequence ID" value="NZ_FMYH01000001.1"/>
</dbReference>
<keyword evidence="6 7" id="KW-0472">Membrane</keyword>
<name>A0A1G6HM90_9MICO</name>
<proteinExistence type="inferred from homology"/>
<accession>A0A1G6HM90</accession>
<evidence type="ECO:0000313" key="9">
    <source>
        <dbReference type="EMBL" id="SDB94566.1"/>
    </source>
</evidence>
<dbReference type="InterPro" id="IPR000515">
    <property type="entry name" value="MetI-like"/>
</dbReference>
<evidence type="ECO:0000256" key="5">
    <source>
        <dbReference type="ARBA" id="ARBA00022989"/>
    </source>
</evidence>
<dbReference type="GO" id="GO:0055085">
    <property type="term" value="P:transmembrane transport"/>
    <property type="evidence" value="ECO:0007669"/>
    <property type="project" value="InterPro"/>
</dbReference>
<dbReference type="CDD" id="cd06261">
    <property type="entry name" value="TM_PBP2"/>
    <property type="match status" value="1"/>
</dbReference>
<organism evidence="9 10">
    <name type="scientific">Sanguibacter gelidistatuariae</name>
    <dbReference type="NCBI Taxonomy" id="1814289"/>
    <lineage>
        <taxon>Bacteria</taxon>
        <taxon>Bacillati</taxon>
        <taxon>Actinomycetota</taxon>
        <taxon>Actinomycetes</taxon>
        <taxon>Micrococcales</taxon>
        <taxon>Sanguibacteraceae</taxon>
        <taxon>Sanguibacter</taxon>
    </lineage>
</organism>
<gene>
    <name evidence="9" type="ORF">SAMN05216410_1101</name>
</gene>
<comment type="similarity">
    <text evidence="7">Belongs to the binding-protein-dependent transport system permease family.</text>
</comment>
<comment type="subcellular location">
    <subcellularLocation>
        <location evidence="1 7">Cell membrane</location>
        <topology evidence="1 7">Multi-pass membrane protein</topology>
    </subcellularLocation>
</comment>
<reference evidence="9 10" key="1">
    <citation type="submission" date="2016-09" db="EMBL/GenBank/DDBJ databases">
        <authorList>
            <person name="Capua I."/>
            <person name="De Benedictis P."/>
            <person name="Joannis T."/>
            <person name="Lombin L.H."/>
            <person name="Cattoli G."/>
        </authorList>
    </citation>
    <scope>NUCLEOTIDE SEQUENCE [LARGE SCALE GENOMIC DNA]</scope>
    <source>
        <strain evidence="9 10">ISLP-3</strain>
    </source>
</reference>
<dbReference type="GO" id="GO:0005886">
    <property type="term" value="C:plasma membrane"/>
    <property type="evidence" value="ECO:0007669"/>
    <property type="project" value="UniProtKB-SubCell"/>
</dbReference>
<dbReference type="PANTHER" id="PTHR43744">
    <property type="entry name" value="ABC TRANSPORTER PERMEASE PROTEIN MG189-RELATED-RELATED"/>
    <property type="match status" value="1"/>
</dbReference>
<dbReference type="AlphaFoldDB" id="A0A1G6HM90"/>
<dbReference type="SUPFAM" id="SSF161098">
    <property type="entry name" value="MetI-like"/>
    <property type="match status" value="1"/>
</dbReference>
<keyword evidence="5 7" id="KW-1133">Transmembrane helix</keyword>
<evidence type="ECO:0000256" key="3">
    <source>
        <dbReference type="ARBA" id="ARBA00022475"/>
    </source>
</evidence>
<dbReference type="Pfam" id="PF00528">
    <property type="entry name" value="BPD_transp_1"/>
    <property type="match status" value="1"/>
</dbReference>
<feature type="transmembrane region" description="Helical" evidence="7">
    <location>
        <begin position="112"/>
        <end position="133"/>
    </location>
</feature>
<evidence type="ECO:0000256" key="7">
    <source>
        <dbReference type="RuleBase" id="RU363032"/>
    </source>
</evidence>
<evidence type="ECO:0000256" key="6">
    <source>
        <dbReference type="ARBA" id="ARBA00023136"/>
    </source>
</evidence>
<keyword evidence="3" id="KW-1003">Cell membrane</keyword>
<dbReference type="PANTHER" id="PTHR43744:SF12">
    <property type="entry name" value="ABC TRANSPORTER PERMEASE PROTEIN MG189-RELATED"/>
    <property type="match status" value="1"/>
</dbReference>
<dbReference type="PROSITE" id="PS50928">
    <property type="entry name" value="ABC_TM1"/>
    <property type="match status" value="1"/>
</dbReference>